<gene>
    <name evidence="6" type="ORF">S12H4_31149</name>
</gene>
<keyword evidence="1" id="KW-0805">Transcription regulation</keyword>
<feature type="domain" description="Periplasmic binding protein/LacI sugar binding" evidence="5">
    <location>
        <begin position="4"/>
        <end position="195"/>
    </location>
</feature>
<keyword evidence="3" id="KW-0804">Transcription</keyword>
<evidence type="ECO:0000259" key="5">
    <source>
        <dbReference type="Pfam" id="PF00532"/>
    </source>
</evidence>
<evidence type="ECO:0000256" key="2">
    <source>
        <dbReference type="ARBA" id="ARBA00023125"/>
    </source>
</evidence>
<keyword evidence="4" id="KW-0812">Transmembrane</keyword>
<reference evidence="6" key="1">
    <citation type="journal article" date="2014" name="Front. Microbiol.">
        <title>High frequency of phylogenetically diverse reductive dehalogenase-homologous genes in deep subseafloor sedimentary metagenomes.</title>
        <authorList>
            <person name="Kawai M."/>
            <person name="Futagami T."/>
            <person name="Toyoda A."/>
            <person name="Takaki Y."/>
            <person name="Nishi S."/>
            <person name="Hori S."/>
            <person name="Arai W."/>
            <person name="Tsubouchi T."/>
            <person name="Morono Y."/>
            <person name="Uchiyama I."/>
            <person name="Ito T."/>
            <person name="Fujiyama A."/>
            <person name="Inagaki F."/>
            <person name="Takami H."/>
        </authorList>
    </citation>
    <scope>NUCLEOTIDE SEQUENCE</scope>
    <source>
        <strain evidence="6">Expedition CK06-06</strain>
    </source>
</reference>
<dbReference type="EMBL" id="BARW01018157">
    <property type="protein sequence ID" value="GAI95635.1"/>
    <property type="molecule type" value="Genomic_DNA"/>
</dbReference>
<accession>X1U725</accession>
<dbReference type="PANTHER" id="PTHR30146">
    <property type="entry name" value="LACI-RELATED TRANSCRIPTIONAL REPRESSOR"/>
    <property type="match status" value="1"/>
</dbReference>
<dbReference type="AlphaFoldDB" id="X1U725"/>
<keyword evidence="4" id="KW-1133">Transmembrane helix</keyword>
<name>X1U725_9ZZZZ</name>
<feature type="transmembrane region" description="Helical" evidence="4">
    <location>
        <begin position="153"/>
        <end position="173"/>
    </location>
</feature>
<keyword evidence="2" id="KW-0238">DNA-binding</keyword>
<keyword evidence="4" id="KW-0472">Membrane</keyword>
<dbReference type="InterPro" id="IPR001761">
    <property type="entry name" value="Peripla_BP/Lac1_sug-bd_dom"/>
</dbReference>
<evidence type="ECO:0000313" key="6">
    <source>
        <dbReference type="EMBL" id="GAI95635.1"/>
    </source>
</evidence>
<dbReference type="Gene3D" id="3.40.50.2300">
    <property type="match status" value="2"/>
</dbReference>
<protein>
    <recommendedName>
        <fullName evidence="5">Periplasmic binding protein/LacI sugar binding domain-containing protein</fullName>
    </recommendedName>
</protein>
<evidence type="ECO:0000256" key="4">
    <source>
        <dbReference type="SAM" id="Phobius"/>
    </source>
</evidence>
<comment type="caution">
    <text evidence="6">The sequence shown here is derived from an EMBL/GenBank/DDBJ whole genome shotgun (WGS) entry which is preliminary data.</text>
</comment>
<dbReference type="CDD" id="cd06267">
    <property type="entry name" value="PBP1_LacI_sugar_binding-like"/>
    <property type="match status" value="1"/>
</dbReference>
<dbReference type="PANTHER" id="PTHR30146:SF109">
    <property type="entry name" value="HTH-TYPE TRANSCRIPTIONAL REGULATOR GALS"/>
    <property type="match status" value="1"/>
</dbReference>
<proteinExistence type="predicted"/>
<dbReference type="SUPFAM" id="SSF53822">
    <property type="entry name" value="Periplasmic binding protein-like I"/>
    <property type="match status" value="1"/>
</dbReference>
<dbReference type="InterPro" id="IPR028082">
    <property type="entry name" value="Peripla_BP_I"/>
</dbReference>
<evidence type="ECO:0000256" key="3">
    <source>
        <dbReference type="ARBA" id="ARBA00023163"/>
    </source>
</evidence>
<evidence type="ECO:0000256" key="1">
    <source>
        <dbReference type="ARBA" id="ARBA00023015"/>
    </source>
</evidence>
<feature type="non-terminal residue" evidence="6">
    <location>
        <position position="214"/>
    </location>
</feature>
<sequence>MLDKNGFSIMLCNSAYNEEKELKYISLLVSKKVDGIIIALSSEDSKSLKKINNWGIPYVVFDLPQIKDIENSVLIDHSLCSYLGTNHLIKNGHEKIIIIDIHRQTKDYSRYITGYIKALNENGISVNKDLIQETTADILGGYKILKKLLQSKIIFTGILAISDLIAVGVYGGAKKYGLKIPDDISVIGNDDIPLAKYLSPPLTTIYQPKFLIGY</sequence>
<dbReference type="Pfam" id="PF00532">
    <property type="entry name" value="Peripla_BP_1"/>
    <property type="match status" value="1"/>
</dbReference>
<dbReference type="GO" id="GO:0003700">
    <property type="term" value="F:DNA-binding transcription factor activity"/>
    <property type="evidence" value="ECO:0007669"/>
    <property type="project" value="TreeGrafter"/>
</dbReference>
<dbReference type="GO" id="GO:0000976">
    <property type="term" value="F:transcription cis-regulatory region binding"/>
    <property type="evidence" value="ECO:0007669"/>
    <property type="project" value="TreeGrafter"/>
</dbReference>
<organism evidence="6">
    <name type="scientific">marine sediment metagenome</name>
    <dbReference type="NCBI Taxonomy" id="412755"/>
    <lineage>
        <taxon>unclassified sequences</taxon>
        <taxon>metagenomes</taxon>
        <taxon>ecological metagenomes</taxon>
    </lineage>
</organism>